<reference evidence="2 3" key="1">
    <citation type="submission" date="2019-11" db="EMBL/GenBank/DDBJ databases">
        <title>Comparative genomics of hydrocarbon-degrading Desulfosarcina strains.</title>
        <authorList>
            <person name="Watanabe M."/>
            <person name="Kojima H."/>
            <person name="Fukui M."/>
        </authorList>
    </citation>
    <scope>NUCLEOTIDE SEQUENCE [LARGE SCALE GENOMIC DNA]</scope>
    <source>
        <strain evidence="2 3">28bB2T</strain>
    </source>
</reference>
<name>A0A5K7ZKR3_9BACT</name>
<dbReference type="InterPro" id="IPR053855">
    <property type="entry name" value="DUF6931"/>
</dbReference>
<protein>
    <submittedName>
        <fullName evidence="2">Uncharacterized protein</fullName>
    </submittedName>
</protein>
<evidence type="ECO:0000256" key="1">
    <source>
        <dbReference type="SAM" id="MobiDB-lite"/>
    </source>
</evidence>
<evidence type="ECO:0000313" key="2">
    <source>
        <dbReference type="EMBL" id="BBO81501.1"/>
    </source>
</evidence>
<dbReference type="EMBL" id="AP021876">
    <property type="protein sequence ID" value="BBO81501.1"/>
    <property type="molecule type" value="Genomic_DNA"/>
</dbReference>
<dbReference type="Pfam" id="PF22011">
    <property type="entry name" value="DUF6931"/>
    <property type="match status" value="1"/>
</dbReference>
<sequence>MATDIDLVALCEQFPCSPEAKALAAQHAKASEFIAALRQEKLSVDAVQAMARSLPKEKAVEWAAQSARTAGEQAGLTPEEQETLEAVDQWVARPDQARKTVVSTVAAELPTDSPVSCVANATAFSDGIALPEGAEVPTSGDDLTGHFVASAVLLAATKISSQNAPELPATPESPEIPDVPEAPDIAELPEAIGLMPEEASMPVDELVATAESSLDEGQDLMESQAPPEIPAKEQAQSDKLLKPFLDAGMKLAETVPGFV</sequence>
<evidence type="ECO:0000313" key="3">
    <source>
        <dbReference type="Proteomes" id="UP000425960"/>
    </source>
</evidence>
<dbReference type="KEGG" id="dov:DSCO28_20670"/>
<gene>
    <name evidence="2" type="ORF">DSCO28_20670</name>
</gene>
<dbReference type="Proteomes" id="UP000425960">
    <property type="component" value="Chromosome"/>
</dbReference>
<proteinExistence type="predicted"/>
<feature type="region of interest" description="Disordered" evidence="1">
    <location>
        <begin position="199"/>
        <end position="237"/>
    </location>
</feature>
<organism evidence="2 3">
    <name type="scientific">Desulfosarcina ovata subsp. sediminis</name>
    <dbReference type="NCBI Taxonomy" id="885957"/>
    <lineage>
        <taxon>Bacteria</taxon>
        <taxon>Pseudomonadati</taxon>
        <taxon>Thermodesulfobacteriota</taxon>
        <taxon>Desulfobacteria</taxon>
        <taxon>Desulfobacterales</taxon>
        <taxon>Desulfosarcinaceae</taxon>
        <taxon>Desulfosarcina</taxon>
    </lineage>
</organism>
<dbReference type="RefSeq" id="WP_155322191.1">
    <property type="nucleotide sequence ID" value="NZ_AP021876.1"/>
</dbReference>
<dbReference type="AlphaFoldDB" id="A0A5K7ZKR3"/>
<accession>A0A5K7ZKR3</accession>